<organism evidence="9 10">
    <name type="scientific">Candidatus Campbellbacteria bacterium CG22_combo_CG10-13_8_21_14_all_43_18</name>
    <dbReference type="NCBI Taxonomy" id="1974530"/>
    <lineage>
        <taxon>Bacteria</taxon>
        <taxon>Candidatus Campbelliibacteriota</taxon>
    </lineage>
</organism>
<evidence type="ECO:0000313" key="10">
    <source>
        <dbReference type="Proteomes" id="UP000231276"/>
    </source>
</evidence>
<evidence type="ECO:0000259" key="8">
    <source>
        <dbReference type="PROSITE" id="PS50059"/>
    </source>
</evidence>
<dbReference type="InterPro" id="IPR046357">
    <property type="entry name" value="PPIase_dom_sf"/>
</dbReference>
<dbReference type="EMBL" id="PCTS01000045">
    <property type="protein sequence ID" value="PIP86237.1"/>
    <property type="molecule type" value="Genomic_DNA"/>
</dbReference>
<dbReference type="PANTHER" id="PTHR43811:SF19">
    <property type="entry name" value="39 KDA FK506-BINDING NUCLEAR PROTEIN"/>
    <property type="match status" value="1"/>
</dbReference>
<keyword evidence="4 5" id="KW-0413">Isomerase</keyword>
<protein>
    <recommendedName>
        <fullName evidence="6">Peptidyl-prolyl cis-trans isomerase</fullName>
        <ecNumber evidence="6">5.2.1.8</ecNumber>
    </recommendedName>
</protein>
<dbReference type="AlphaFoldDB" id="A0A2H0DVP9"/>
<dbReference type="SUPFAM" id="SSF54534">
    <property type="entry name" value="FKBP-like"/>
    <property type="match status" value="1"/>
</dbReference>
<keyword evidence="3 5" id="KW-0697">Rotamase</keyword>
<gene>
    <name evidence="9" type="ORF">COW82_03120</name>
</gene>
<dbReference type="GO" id="GO:0003755">
    <property type="term" value="F:peptidyl-prolyl cis-trans isomerase activity"/>
    <property type="evidence" value="ECO:0007669"/>
    <property type="project" value="UniProtKB-UniRule"/>
</dbReference>
<dbReference type="FunFam" id="3.10.50.40:FF:000006">
    <property type="entry name" value="Peptidyl-prolyl cis-trans isomerase"/>
    <property type="match status" value="1"/>
</dbReference>
<evidence type="ECO:0000256" key="1">
    <source>
        <dbReference type="ARBA" id="ARBA00000971"/>
    </source>
</evidence>
<keyword evidence="7" id="KW-0472">Membrane</keyword>
<dbReference type="Gene3D" id="3.10.50.40">
    <property type="match status" value="1"/>
</dbReference>
<dbReference type="PROSITE" id="PS50059">
    <property type="entry name" value="FKBP_PPIASE"/>
    <property type="match status" value="1"/>
</dbReference>
<feature type="transmembrane region" description="Helical" evidence="7">
    <location>
        <begin position="9"/>
        <end position="29"/>
    </location>
</feature>
<comment type="catalytic activity">
    <reaction evidence="1 5 6">
        <text>[protein]-peptidylproline (omega=180) = [protein]-peptidylproline (omega=0)</text>
        <dbReference type="Rhea" id="RHEA:16237"/>
        <dbReference type="Rhea" id="RHEA-COMP:10747"/>
        <dbReference type="Rhea" id="RHEA-COMP:10748"/>
        <dbReference type="ChEBI" id="CHEBI:83833"/>
        <dbReference type="ChEBI" id="CHEBI:83834"/>
        <dbReference type="EC" id="5.2.1.8"/>
    </reaction>
</comment>
<accession>A0A2H0DVP9</accession>
<keyword evidence="7" id="KW-0812">Transmembrane</keyword>
<feature type="domain" description="PPIase FKBP-type" evidence="8">
    <location>
        <begin position="72"/>
        <end position="159"/>
    </location>
</feature>
<dbReference type="Pfam" id="PF00254">
    <property type="entry name" value="FKBP_C"/>
    <property type="match status" value="1"/>
</dbReference>
<evidence type="ECO:0000313" key="9">
    <source>
        <dbReference type="EMBL" id="PIP86237.1"/>
    </source>
</evidence>
<keyword evidence="7" id="KW-1133">Transmembrane helix</keyword>
<evidence type="ECO:0000256" key="6">
    <source>
        <dbReference type="RuleBase" id="RU003915"/>
    </source>
</evidence>
<evidence type="ECO:0000256" key="4">
    <source>
        <dbReference type="ARBA" id="ARBA00023235"/>
    </source>
</evidence>
<proteinExistence type="inferred from homology"/>
<dbReference type="InterPro" id="IPR001179">
    <property type="entry name" value="PPIase_FKBP_dom"/>
</dbReference>
<evidence type="ECO:0000256" key="5">
    <source>
        <dbReference type="PROSITE-ProRule" id="PRU00277"/>
    </source>
</evidence>
<dbReference type="PANTHER" id="PTHR43811">
    <property type="entry name" value="FKBP-TYPE PEPTIDYL-PROLYL CIS-TRANS ISOMERASE FKPA"/>
    <property type="match status" value="1"/>
</dbReference>
<name>A0A2H0DVP9_9BACT</name>
<dbReference type="Proteomes" id="UP000231276">
    <property type="component" value="Unassembled WGS sequence"/>
</dbReference>
<evidence type="ECO:0000256" key="7">
    <source>
        <dbReference type="SAM" id="Phobius"/>
    </source>
</evidence>
<dbReference type="EC" id="5.2.1.8" evidence="6"/>
<evidence type="ECO:0000256" key="2">
    <source>
        <dbReference type="ARBA" id="ARBA00006577"/>
    </source>
</evidence>
<sequence length="164" mass="17475">MSLNKNEKIGVFLAVILALLFFLFTGNFFDGNSSDISSNTPPEQGSDQNPAALSELITEDVILGDGAEAVPGSLVTVHYNGFLTDGTKFDSSVDRGEPFQFLLGSGQVIKGWDQGVSGMKIGGVRRLSIPPNLGYGSKQAGQIPPGSTLLFEIELLEVQNQEQP</sequence>
<comment type="caution">
    <text evidence="9">The sequence shown here is derived from an EMBL/GenBank/DDBJ whole genome shotgun (WGS) entry which is preliminary data.</text>
</comment>
<evidence type="ECO:0000256" key="3">
    <source>
        <dbReference type="ARBA" id="ARBA00023110"/>
    </source>
</evidence>
<comment type="similarity">
    <text evidence="2 6">Belongs to the FKBP-type PPIase family.</text>
</comment>
<reference evidence="9 10" key="1">
    <citation type="submission" date="2017-09" db="EMBL/GenBank/DDBJ databases">
        <title>Depth-based differentiation of microbial function through sediment-hosted aquifers and enrichment of novel symbionts in the deep terrestrial subsurface.</title>
        <authorList>
            <person name="Probst A.J."/>
            <person name="Ladd B."/>
            <person name="Jarett J.K."/>
            <person name="Geller-Mcgrath D.E."/>
            <person name="Sieber C.M."/>
            <person name="Emerson J.B."/>
            <person name="Anantharaman K."/>
            <person name="Thomas B.C."/>
            <person name="Malmstrom R."/>
            <person name="Stieglmeier M."/>
            <person name="Klingl A."/>
            <person name="Woyke T."/>
            <person name="Ryan C.M."/>
            <person name="Banfield J.F."/>
        </authorList>
    </citation>
    <scope>NUCLEOTIDE SEQUENCE [LARGE SCALE GENOMIC DNA]</scope>
    <source>
        <strain evidence="9">CG22_combo_CG10-13_8_21_14_all_43_18</strain>
    </source>
</reference>